<organism evidence="1 2">
    <name type="scientific">Phialocephala subalpina</name>
    <dbReference type="NCBI Taxonomy" id="576137"/>
    <lineage>
        <taxon>Eukaryota</taxon>
        <taxon>Fungi</taxon>
        <taxon>Dikarya</taxon>
        <taxon>Ascomycota</taxon>
        <taxon>Pezizomycotina</taxon>
        <taxon>Leotiomycetes</taxon>
        <taxon>Helotiales</taxon>
        <taxon>Mollisiaceae</taxon>
        <taxon>Phialocephala</taxon>
        <taxon>Phialocephala fortinii species complex</taxon>
    </lineage>
</organism>
<dbReference type="OrthoDB" id="5394088at2759"/>
<name>A0A1L7X053_9HELO</name>
<keyword evidence="2" id="KW-1185">Reference proteome</keyword>
<evidence type="ECO:0000313" key="1">
    <source>
        <dbReference type="EMBL" id="CZR58387.1"/>
    </source>
</evidence>
<reference evidence="1 2" key="1">
    <citation type="submission" date="2016-03" db="EMBL/GenBank/DDBJ databases">
        <authorList>
            <person name="Ploux O."/>
        </authorList>
    </citation>
    <scope>NUCLEOTIDE SEQUENCE [LARGE SCALE GENOMIC DNA]</scope>
    <source>
        <strain evidence="1 2">UAMH 11012</strain>
    </source>
</reference>
<proteinExistence type="predicted"/>
<dbReference type="EMBL" id="FJOG01000012">
    <property type="protein sequence ID" value="CZR58387.1"/>
    <property type="molecule type" value="Genomic_DNA"/>
</dbReference>
<evidence type="ECO:0000313" key="2">
    <source>
        <dbReference type="Proteomes" id="UP000184330"/>
    </source>
</evidence>
<gene>
    <name evidence="1" type="ORF">PAC_08279</name>
</gene>
<protein>
    <submittedName>
        <fullName evidence="1">Uncharacterized protein</fullName>
    </submittedName>
</protein>
<dbReference type="Proteomes" id="UP000184330">
    <property type="component" value="Unassembled WGS sequence"/>
</dbReference>
<accession>A0A1L7X053</accession>
<dbReference type="AlphaFoldDB" id="A0A1L7X053"/>
<sequence length="235" mass="26189">MGSRIASSCPPMTLREREVLNAIQLGFLIPPLPSIFQASATQVLTKALLKAFINHLLSTIHHDNSLTEIPNVDYWGLEGKEDGFIDLDSWDPRQTSQDVYKVIALPATSDPGTLTPIHPQWAILGGGLWPSRVKSIQLPSREVYEIRGSHLLLVIHCRVKVRVSNRKTKIEESRNSVLIPADLKVVDLVKPFKVMGNVSGIFEIPESSSNIRTTDARTATDLGWRHGTELRLEML</sequence>